<protein>
    <submittedName>
        <fullName evidence="1">Uncharacterized protein</fullName>
    </submittedName>
</protein>
<evidence type="ECO:0000313" key="1">
    <source>
        <dbReference type="EMBL" id="KAJ8888226.1"/>
    </source>
</evidence>
<proteinExistence type="predicted"/>
<reference evidence="1 2" key="1">
    <citation type="submission" date="2023-02" db="EMBL/GenBank/DDBJ databases">
        <title>LHISI_Scaffold_Assembly.</title>
        <authorList>
            <person name="Stuart O.P."/>
            <person name="Cleave R."/>
            <person name="Magrath M.J.L."/>
            <person name="Mikheyev A.S."/>
        </authorList>
    </citation>
    <scope>NUCLEOTIDE SEQUENCE [LARGE SCALE GENOMIC DNA]</scope>
    <source>
        <strain evidence="1">Daus_M_001</strain>
        <tissue evidence="1">Leg muscle</tissue>
    </source>
</reference>
<sequence length="88" mass="10251">MTMSTPVPVRQLSEPNFSNWKFRVNTILKKEEVCDVLDVKSEDLKFREAELQGHLVERENLLHELESLGSKLDCNDRACFLLLTMLEE</sequence>
<accession>A0ABQ9HV11</accession>
<keyword evidence="2" id="KW-1185">Reference proteome</keyword>
<gene>
    <name evidence="1" type="ORF">PR048_007713</name>
</gene>
<comment type="caution">
    <text evidence="1">The sequence shown here is derived from an EMBL/GenBank/DDBJ whole genome shotgun (WGS) entry which is preliminary data.</text>
</comment>
<organism evidence="1 2">
    <name type="scientific">Dryococelus australis</name>
    <dbReference type="NCBI Taxonomy" id="614101"/>
    <lineage>
        <taxon>Eukaryota</taxon>
        <taxon>Metazoa</taxon>
        <taxon>Ecdysozoa</taxon>
        <taxon>Arthropoda</taxon>
        <taxon>Hexapoda</taxon>
        <taxon>Insecta</taxon>
        <taxon>Pterygota</taxon>
        <taxon>Neoptera</taxon>
        <taxon>Polyneoptera</taxon>
        <taxon>Phasmatodea</taxon>
        <taxon>Verophasmatodea</taxon>
        <taxon>Anareolatae</taxon>
        <taxon>Phasmatidae</taxon>
        <taxon>Eurycanthinae</taxon>
        <taxon>Dryococelus</taxon>
    </lineage>
</organism>
<name>A0ABQ9HV11_9NEOP</name>
<dbReference type="Proteomes" id="UP001159363">
    <property type="component" value="Chromosome 3"/>
</dbReference>
<dbReference type="EMBL" id="JARBHB010000003">
    <property type="protein sequence ID" value="KAJ8888226.1"/>
    <property type="molecule type" value="Genomic_DNA"/>
</dbReference>
<evidence type="ECO:0000313" key="2">
    <source>
        <dbReference type="Proteomes" id="UP001159363"/>
    </source>
</evidence>